<evidence type="ECO:0000256" key="1">
    <source>
        <dbReference type="ARBA" id="ARBA00022670"/>
    </source>
</evidence>
<protein>
    <recommendedName>
        <fullName evidence="4">PDZ domain-containing protein</fullName>
    </recommendedName>
</protein>
<dbReference type="InterPro" id="IPR001940">
    <property type="entry name" value="Peptidase_S1C"/>
</dbReference>
<dbReference type="PROSITE" id="PS51257">
    <property type="entry name" value="PROKAR_LIPOPROTEIN"/>
    <property type="match status" value="1"/>
</dbReference>
<dbReference type="Gene3D" id="2.30.42.10">
    <property type="match status" value="1"/>
</dbReference>
<dbReference type="InterPro" id="IPR036034">
    <property type="entry name" value="PDZ_sf"/>
</dbReference>
<dbReference type="InterPro" id="IPR009003">
    <property type="entry name" value="Peptidase_S1_PA"/>
</dbReference>
<evidence type="ECO:0000256" key="2">
    <source>
        <dbReference type="ARBA" id="ARBA00022801"/>
    </source>
</evidence>
<evidence type="ECO:0000313" key="3">
    <source>
        <dbReference type="EMBL" id="SVB10738.1"/>
    </source>
</evidence>
<accession>A0A382BAE0</accession>
<dbReference type="AlphaFoldDB" id="A0A382BAE0"/>
<dbReference type="GO" id="GO:0006508">
    <property type="term" value="P:proteolysis"/>
    <property type="evidence" value="ECO:0007669"/>
    <property type="project" value="UniProtKB-KW"/>
</dbReference>
<organism evidence="3">
    <name type="scientific">marine metagenome</name>
    <dbReference type="NCBI Taxonomy" id="408172"/>
    <lineage>
        <taxon>unclassified sequences</taxon>
        <taxon>metagenomes</taxon>
        <taxon>ecological metagenomes</taxon>
    </lineage>
</organism>
<keyword evidence="2" id="KW-0378">Hydrolase</keyword>
<dbReference type="PRINTS" id="PR00834">
    <property type="entry name" value="PROTEASES2C"/>
</dbReference>
<proteinExistence type="predicted"/>
<sequence>MQSNIKLLCLICLSTILFSCATFNISAKDNNVLVDARRALKFESVIKNTQDSIVLLTTSPYEDPTIDRSQNAVCSGVIVDKIGHVITNYHCVHNQKTIFLYYYDKKDWGEYTVDVVGTDPLADLALLKIIDSDKKLTPLKFAKNTEKLGVGTDVFALGHPMGMAWTVTKGIISSNERYARHPYIHALQTDAAINKGNSGGPLMNMQGELVGINALMVSRISESAGVGIAIRGDIVEKSFKSMLKTGTVSRPAIGIQIMSLGHPRQRKVVLKKFPDVDPDHIPNVSGMFVSHATTEDLPEGIKNHDTVIGINGKIFNDGIEFSNILENYKVGEKVTLTIIRKGRYILKDVVLREFPVDLEILYPPAPKIPPLPPMKKEEKIPKN</sequence>
<dbReference type="PANTHER" id="PTHR43343">
    <property type="entry name" value="PEPTIDASE S12"/>
    <property type="match status" value="1"/>
</dbReference>
<dbReference type="EMBL" id="UINC01028907">
    <property type="protein sequence ID" value="SVB10738.1"/>
    <property type="molecule type" value="Genomic_DNA"/>
</dbReference>
<dbReference type="Pfam" id="PF13365">
    <property type="entry name" value="Trypsin_2"/>
    <property type="match status" value="1"/>
</dbReference>
<dbReference type="SUPFAM" id="SSF50156">
    <property type="entry name" value="PDZ domain-like"/>
    <property type="match status" value="1"/>
</dbReference>
<reference evidence="3" key="1">
    <citation type="submission" date="2018-05" db="EMBL/GenBank/DDBJ databases">
        <authorList>
            <person name="Lanie J.A."/>
            <person name="Ng W.-L."/>
            <person name="Kazmierczak K.M."/>
            <person name="Andrzejewski T.M."/>
            <person name="Davidsen T.M."/>
            <person name="Wayne K.J."/>
            <person name="Tettelin H."/>
            <person name="Glass J.I."/>
            <person name="Rusch D."/>
            <person name="Podicherti R."/>
            <person name="Tsui H.-C.T."/>
            <person name="Winkler M.E."/>
        </authorList>
    </citation>
    <scope>NUCLEOTIDE SEQUENCE</scope>
</reference>
<dbReference type="Gene3D" id="2.40.10.120">
    <property type="match status" value="1"/>
</dbReference>
<evidence type="ECO:0008006" key="4">
    <source>
        <dbReference type="Google" id="ProtNLM"/>
    </source>
</evidence>
<dbReference type="PANTHER" id="PTHR43343:SF3">
    <property type="entry name" value="PROTEASE DO-LIKE 8, CHLOROPLASTIC"/>
    <property type="match status" value="1"/>
</dbReference>
<dbReference type="InterPro" id="IPR051201">
    <property type="entry name" value="Chloro_Bact_Ser_Proteases"/>
</dbReference>
<gene>
    <name evidence="3" type="ORF">METZ01_LOCUS163592</name>
</gene>
<dbReference type="SUPFAM" id="SSF50494">
    <property type="entry name" value="Trypsin-like serine proteases"/>
    <property type="match status" value="1"/>
</dbReference>
<name>A0A382BAE0_9ZZZZ</name>
<keyword evidence="1" id="KW-0645">Protease</keyword>
<dbReference type="GO" id="GO:0004252">
    <property type="term" value="F:serine-type endopeptidase activity"/>
    <property type="evidence" value="ECO:0007669"/>
    <property type="project" value="InterPro"/>
</dbReference>